<evidence type="ECO:0000313" key="3">
    <source>
        <dbReference type="EMBL" id="SEH29658.1"/>
    </source>
</evidence>
<name>A0A1H6H6G2_CHRCI</name>
<dbReference type="InterPro" id="IPR036116">
    <property type="entry name" value="FN3_sf"/>
</dbReference>
<feature type="domain" description="Fibronectin type-III" evidence="2">
    <location>
        <begin position="320"/>
        <end position="410"/>
    </location>
</feature>
<dbReference type="Gene3D" id="2.60.40.10">
    <property type="entry name" value="Immunoglobulins"/>
    <property type="match status" value="1"/>
</dbReference>
<dbReference type="Proteomes" id="UP000198561">
    <property type="component" value="Unassembled WGS sequence"/>
</dbReference>
<dbReference type="CDD" id="cd00063">
    <property type="entry name" value="FN3"/>
    <property type="match status" value="1"/>
</dbReference>
<proteinExistence type="predicted"/>
<dbReference type="OrthoDB" id="1521695at2"/>
<dbReference type="EMBL" id="FNWQ01000001">
    <property type="protein sequence ID" value="SEH29658.1"/>
    <property type="molecule type" value="Genomic_DNA"/>
</dbReference>
<organism evidence="3 4">
    <name type="scientific">Chryseobacterium culicis</name>
    <dbReference type="NCBI Taxonomy" id="680127"/>
    <lineage>
        <taxon>Bacteria</taxon>
        <taxon>Pseudomonadati</taxon>
        <taxon>Bacteroidota</taxon>
        <taxon>Flavobacteriia</taxon>
        <taxon>Flavobacteriales</taxon>
        <taxon>Weeksellaceae</taxon>
        <taxon>Chryseobacterium group</taxon>
        <taxon>Chryseobacterium</taxon>
    </lineage>
</organism>
<reference evidence="3 4" key="1">
    <citation type="submission" date="2016-10" db="EMBL/GenBank/DDBJ databases">
        <authorList>
            <person name="de Groot N.N."/>
        </authorList>
    </citation>
    <scope>NUCLEOTIDE SEQUENCE [LARGE SCALE GENOMIC DNA]</scope>
    <source>
        <strain evidence="3 4">DSM 23031</strain>
    </source>
</reference>
<feature type="coiled-coil region" evidence="1">
    <location>
        <begin position="586"/>
        <end position="652"/>
    </location>
</feature>
<sequence>MINKIKNYFQRYRSKRQKLTAHSMRLLTLLLLTAYSLLPVAVKSQQYPVKLVPVVMPPYSLRIGDYATSTDNKLQLQVLMTDLLEPQHQTGIKFSLEAGLNAVPLAKSNDFVVGMNPFTLYPGNNITLTNVDLRSLFELQNLSGINAVQYSKPLSDGVYQFCFQAYDYYTKNNLSAKTCAPVFLVQYDPPMLTLPQNAEKVQTLSPYTGGAGIVFQWMPRQIAPNTRYIFTLKELWDMGQSPVSGFLSASALWTEETYAPTLYYGIDKTQLIPGKRYAWQVQAKSGNPVLGANPTDDNGVYKNNGLSEIYYFDYVENCAVPTLLTAKNIGRGRVELNWSIAGQPAGLYNVQYRKKGSTAEWVTQQSYQPSAILTGLEDQTEYEYRIGSVCGNVQTFNSTNPSENGNSGGNAYSYSGVQYFTTDSNDVDNNYQCGIMPAIDIANKTPLQDPLRINDVFMAGDFPVTILEISGGNGTYSGKGWIDIPYLSGVKVKVDLNNIQLNTDKKLIGGVVETTYDPEEKNVVGLSSGLNDLGNLFTEIISAINNALGNGGMTKAEWEKLYDDINTFTDEGGQTASGLYEQGLVTDEQKEKLDKLKEEIDELLKNLTCAVKEGEKQKGSDGIIENECEEKEKELKEKIGQYNNELKETAENACIWNVGEREELKGKTFYFQQKVEGKALHKLKSGDFPLSFNRFGNVYTFSSNGQVYYPEAGTGKFTTKDVVKYYQFENAGDPISISVTENTDDQITIDGQKEIAMKDCSSDNKDKGNGLGKGTLYTKNVEGRYKVTVTENNGKISSKFDLTGSGNSKTASQKVRIEQEVQNSINDALKDLKNPKDINSLSAKTQVNDFGFSVKQMSGKEWIETLSELGDNVWENAALPRSYWNEDEGSKTSNVQMPALFSGVADGVIGEVTEYPQLIKLGYDVSTKSEVRQGLWNSIKNINPESIKNASLEFYEQKKANYTSSKSYIVNHTVGQDGVTVVSLAMGASFFNTGTDGLKDGIEDTGEKLIKKIRKKLNLLDEEALGGHSIARHGPQLSLLEMEQRVLGTHPSIPQSRSALRFETKAIHEDAVEKAFDQYADDIESFFADPNNTYKEWTLDYGSKVGSGYTNTGTLRNPVSQPVTSNKVTISFKRDPNAAKGYRLESAFPDIR</sequence>
<dbReference type="AlphaFoldDB" id="A0A1H6H6G2"/>
<dbReference type="STRING" id="680127.SAMN05421593_1135"/>
<keyword evidence="1" id="KW-0175">Coiled coil</keyword>
<dbReference type="RefSeq" id="WP_089690294.1">
    <property type="nucleotide sequence ID" value="NZ_FNWQ01000001.1"/>
</dbReference>
<gene>
    <name evidence="3" type="ORF">SAMN05421593_1135</name>
</gene>
<dbReference type="Pfam" id="PF00041">
    <property type="entry name" value="fn3"/>
    <property type="match status" value="1"/>
</dbReference>
<evidence type="ECO:0000259" key="2">
    <source>
        <dbReference type="PROSITE" id="PS50853"/>
    </source>
</evidence>
<dbReference type="InterPro" id="IPR003961">
    <property type="entry name" value="FN3_dom"/>
</dbReference>
<accession>A0A1H6H6G2</accession>
<evidence type="ECO:0000313" key="4">
    <source>
        <dbReference type="Proteomes" id="UP000198561"/>
    </source>
</evidence>
<dbReference type="SUPFAM" id="SSF49265">
    <property type="entry name" value="Fibronectin type III"/>
    <property type="match status" value="1"/>
</dbReference>
<protein>
    <submittedName>
        <fullName evidence="3">Fibronectin type III domain-containing protein</fullName>
    </submittedName>
</protein>
<dbReference type="InterPro" id="IPR013783">
    <property type="entry name" value="Ig-like_fold"/>
</dbReference>
<evidence type="ECO:0000256" key="1">
    <source>
        <dbReference type="SAM" id="Coils"/>
    </source>
</evidence>
<dbReference type="PROSITE" id="PS50853">
    <property type="entry name" value="FN3"/>
    <property type="match status" value="1"/>
</dbReference>